<keyword evidence="20" id="KW-1185">Reference proteome</keyword>
<evidence type="ECO:0000259" key="18">
    <source>
        <dbReference type="Pfam" id="PF01746"/>
    </source>
</evidence>
<keyword evidence="10 15" id="KW-0949">S-adenosyl-L-methionine</keyword>
<dbReference type="PANTHER" id="PTHR46417">
    <property type="entry name" value="TRNA (GUANINE-N(1)-)-METHYLTRANSFERASE"/>
    <property type="match status" value="1"/>
</dbReference>
<protein>
    <recommendedName>
        <fullName evidence="6 15">tRNA (guanine-N(1)-)-methyltransferase</fullName>
        <ecNumber evidence="5 15">2.1.1.228</ecNumber>
    </recommendedName>
    <alternativeName>
        <fullName evidence="12 15">M1G-methyltransferase</fullName>
    </alternativeName>
    <alternativeName>
        <fullName evidence="13 15">tRNA [GM37] methyltransferase</fullName>
    </alternativeName>
</protein>
<dbReference type="PANTHER" id="PTHR46417:SF1">
    <property type="entry name" value="TRNA (GUANINE-N(1)-)-METHYLTRANSFERASE"/>
    <property type="match status" value="1"/>
</dbReference>
<evidence type="ECO:0000256" key="9">
    <source>
        <dbReference type="ARBA" id="ARBA00022679"/>
    </source>
</evidence>
<dbReference type="Gene3D" id="3.40.1280.10">
    <property type="match status" value="1"/>
</dbReference>
<comment type="subunit">
    <text evidence="4 15 17">Homodimer.</text>
</comment>
<dbReference type="InterPro" id="IPR016009">
    <property type="entry name" value="tRNA_MeTrfase_TRMD/TRM10"/>
</dbReference>
<dbReference type="EMBL" id="AP027272">
    <property type="protein sequence ID" value="BDX06231.1"/>
    <property type="molecule type" value="Genomic_DNA"/>
</dbReference>
<evidence type="ECO:0000256" key="4">
    <source>
        <dbReference type="ARBA" id="ARBA00011738"/>
    </source>
</evidence>
<comment type="function">
    <text evidence="1 15 17">Specifically methylates guanosine-37 in various tRNAs.</text>
</comment>
<dbReference type="CDD" id="cd18080">
    <property type="entry name" value="TrmD-like"/>
    <property type="match status" value="1"/>
</dbReference>
<dbReference type="EC" id="2.1.1.228" evidence="5 15"/>
<comment type="catalytic activity">
    <reaction evidence="14 15 17">
        <text>guanosine(37) in tRNA + S-adenosyl-L-methionine = N(1)-methylguanosine(37) in tRNA + S-adenosyl-L-homocysteine + H(+)</text>
        <dbReference type="Rhea" id="RHEA:36899"/>
        <dbReference type="Rhea" id="RHEA-COMP:10145"/>
        <dbReference type="Rhea" id="RHEA-COMP:10147"/>
        <dbReference type="ChEBI" id="CHEBI:15378"/>
        <dbReference type="ChEBI" id="CHEBI:57856"/>
        <dbReference type="ChEBI" id="CHEBI:59789"/>
        <dbReference type="ChEBI" id="CHEBI:73542"/>
        <dbReference type="ChEBI" id="CHEBI:74269"/>
        <dbReference type="EC" id="2.1.1.228"/>
    </reaction>
</comment>
<dbReference type="PIRSF" id="PIRSF000386">
    <property type="entry name" value="tRNA_mtase"/>
    <property type="match status" value="1"/>
</dbReference>
<evidence type="ECO:0000256" key="10">
    <source>
        <dbReference type="ARBA" id="ARBA00022691"/>
    </source>
</evidence>
<evidence type="ECO:0000313" key="20">
    <source>
        <dbReference type="Proteomes" id="UP001333710"/>
    </source>
</evidence>
<keyword evidence="7 15" id="KW-0963">Cytoplasm</keyword>
<dbReference type="FunFam" id="3.40.1280.10:FF:000001">
    <property type="entry name" value="tRNA (guanine-N(1)-)-methyltransferase"/>
    <property type="match status" value="1"/>
</dbReference>
<dbReference type="KEGG" id="pmaw:MACH26_17520"/>
<feature type="binding site" evidence="15 16">
    <location>
        <begin position="137"/>
        <end position="142"/>
    </location>
    <ligand>
        <name>S-adenosyl-L-methionine</name>
        <dbReference type="ChEBI" id="CHEBI:59789"/>
    </ligand>
</feature>
<dbReference type="FunFam" id="1.10.1270.20:FF:000001">
    <property type="entry name" value="tRNA (guanine-N(1)-)-methyltransferase"/>
    <property type="match status" value="1"/>
</dbReference>
<dbReference type="Pfam" id="PF01746">
    <property type="entry name" value="tRNA_m1G_MT"/>
    <property type="match status" value="1"/>
</dbReference>
<dbReference type="GO" id="GO:0002939">
    <property type="term" value="P:tRNA N1-guanine methylation"/>
    <property type="evidence" value="ECO:0007669"/>
    <property type="project" value="TreeGrafter"/>
</dbReference>
<keyword evidence="11 15" id="KW-0819">tRNA processing</keyword>
<proteinExistence type="inferred from homology"/>
<organism evidence="19 20">
    <name type="scientific">Planctobacterium marinum</name>
    <dbReference type="NCBI Taxonomy" id="1631968"/>
    <lineage>
        <taxon>Bacteria</taxon>
        <taxon>Pseudomonadati</taxon>
        <taxon>Pseudomonadota</taxon>
        <taxon>Gammaproteobacteria</taxon>
        <taxon>Alteromonadales</taxon>
        <taxon>Alteromonadaceae</taxon>
        <taxon>Planctobacterium</taxon>
    </lineage>
</organism>
<dbReference type="Gene3D" id="1.10.1270.20">
    <property type="entry name" value="tRNA(m1g37)methyltransferase, domain 2"/>
    <property type="match status" value="1"/>
</dbReference>
<evidence type="ECO:0000256" key="15">
    <source>
        <dbReference type="HAMAP-Rule" id="MF_00605"/>
    </source>
</evidence>
<evidence type="ECO:0000256" key="11">
    <source>
        <dbReference type="ARBA" id="ARBA00022694"/>
    </source>
</evidence>
<gene>
    <name evidence="15 19" type="primary">trmD</name>
    <name evidence="19" type="ORF">MACH26_17520</name>
</gene>
<evidence type="ECO:0000313" key="19">
    <source>
        <dbReference type="EMBL" id="BDX06231.1"/>
    </source>
</evidence>
<evidence type="ECO:0000256" key="16">
    <source>
        <dbReference type="PIRSR" id="PIRSR000386-1"/>
    </source>
</evidence>
<name>A0AA48HGZ7_9ALTE</name>
<evidence type="ECO:0000256" key="6">
    <source>
        <dbReference type="ARBA" id="ARBA00014679"/>
    </source>
</evidence>
<dbReference type="GO" id="GO:0005829">
    <property type="term" value="C:cytosol"/>
    <property type="evidence" value="ECO:0007669"/>
    <property type="project" value="TreeGrafter"/>
</dbReference>
<dbReference type="NCBIfam" id="NF000648">
    <property type="entry name" value="PRK00026.1"/>
    <property type="match status" value="1"/>
</dbReference>
<sequence length="263" mass="29341">MSEQHWFGFVTLFPDMFDPFLTQGVIGRAVKSGRIHAQCFNPRDYTHDKHRTVDDRPYGGGPGMLMMVQPLTDAINAAQAAAGGDAKVIYLSPQGSTLNQQKAKQLVQSNKLILVAGRYEGIDERVIQSMVDEEISLGDFVLSGGEIPAMALVDSVARLIPGVLGHELSAECDSFEDGLLDCPHYTRPEVLNGEQVPAVLLSGNHEKIRRWRLKQSLGRTWQRRPDMFKKLALTEEQGSLLKEFQQEVLQQDDSYTSKRGKDE</sequence>
<feature type="domain" description="tRNA methyltransferase TRMD/TRM10-type" evidence="18">
    <location>
        <begin position="6"/>
        <end position="230"/>
    </location>
</feature>
<keyword evidence="9 15" id="KW-0808">Transferase</keyword>
<evidence type="ECO:0000256" key="13">
    <source>
        <dbReference type="ARBA" id="ARBA00033392"/>
    </source>
</evidence>
<feature type="binding site" evidence="15 16">
    <location>
        <position position="117"/>
    </location>
    <ligand>
        <name>S-adenosyl-L-methionine</name>
        <dbReference type="ChEBI" id="CHEBI:59789"/>
    </ligand>
</feature>
<dbReference type="NCBIfam" id="TIGR00088">
    <property type="entry name" value="trmD"/>
    <property type="match status" value="1"/>
</dbReference>
<dbReference type="RefSeq" id="WP_338292261.1">
    <property type="nucleotide sequence ID" value="NZ_AP027272.1"/>
</dbReference>
<evidence type="ECO:0000256" key="17">
    <source>
        <dbReference type="RuleBase" id="RU003464"/>
    </source>
</evidence>
<comment type="subcellular location">
    <subcellularLocation>
        <location evidence="2 15 17">Cytoplasm</location>
    </subcellularLocation>
</comment>
<dbReference type="InterPro" id="IPR023148">
    <property type="entry name" value="tRNA_m1G_MeTrfase_C_sf"/>
</dbReference>
<reference evidence="19" key="1">
    <citation type="submission" date="2023-01" db="EMBL/GenBank/DDBJ databases">
        <title>Complete genome sequence of Planctobacterium marinum strain Dej080120_11.</title>
        <authorList>
            <person name="Ueki S."/>
            <person name="Maruyama F."/>
        </authorList>
    </citation>
    <scope>NUCLEOTIDE SEQUENCE</scope>
    <source>
        <strain evidence="19">Dej080120_11</strain>
    </source>
</reference>
<dbReference type="SUPFAM" id="SSF75217">
    <property type="entry name" value="alpha/beta knot"/>
    <property type="match status" value="1"/>
</dbReference>
<dbReference type="Proteomes" id="UP001333710">
    <property type="component" value="Chromosome"/>
</dbReference>
<dbReference type="InterPro" id="IPR029026">
    <property type="entry name" value="tRNA_m1G_MTases_N"/>
</dbReference>
<comment type="similarity">
    <text evidence="3 15 17">Belongs to the RNA methyltransferase TrmD family.</text>
</comment>
<dbReference type="InterPro" id="IPR002649">
    <property type="entry name" value="tRNA_m1G_MeTrfase_TrmD"/>
</dbReference>
<dbReference type="InterPro" id="IPR029028">
    <property type="entry name" value="Alpha/beta_knot_MTases"/>
</dbReference>
<evidence type="ECO:0000256" key="12">
    <source>
        <dbReference type="ARBA" id="ARBA00029736"/>
    </source>
</evidence>
<evidence type="ECO:0000256" key="3">
    <source>
        <dbReference type="ARBA" id="ARBA00007630"/>
    </source>
</evidence>
<keyword evidence="8 15" id="KW-0489">Methyltransferase</keyword>
<evidence type="ECO:0000256" key="8">
    <source>
        <dbReference type="ARBA" id="ARBA00022603"/>
    </source>
</evidence>
<evidence type="ECO:0000256" key="2">
    <source>
        <dbReference type="ARBA" id="ARBA00004496"/>
    </source>
</evidence>
<dbReference type="HAMAP" id="MF_00605">
    <property type="entry name" value="TrmD"/>
    <property type="match status" value="1"/>
</dbReference>
<evidence type="ECO:0000256" key="7">
    <source>
        <dbReference type="ARBA" id="ARBA00022490"/>
    </source>
</evidence>
<evidence type="ECO:0000256" key="1">
    <source>
        <dbReference type="ARBA" id="ARBA00002634"/>
    </source>
</evidence>
<evidence type="ECO:0000256" key="14">
    <source>
        <dbReference type="ARBA" id="ARBA00047783"/>
    </source>
</evidence>
<accession>A0AA48HGZ7</accession>
<evidence type="ECO:0000256" key="5">
    <source>
        <dbReference type="ARBA" id="ARBA00012807"/>
    </source>
</evidence>
<dbReference type="GO" id="GO:0052906">
    <property type="term" value="F:tRNA (guanine(37)-N1)-methyltransferase activity"/>
    <property type="evidence" value="ECO:0007669"/>
    <property type="project" value="UniProtKB-UniRule"/>
</dbReference>
<dbReference type="AlphaFoldDB" id="A0AA48HGZ7"/>